<dbReference type="EMBL" id="NCVQ01000010">
    <property type="protein sequence ID" value="PWZ05387.1"/>
    <property type="molecule type" value="Genomic_DNA"/>
</dbReference>
<dbReference type="Proteomes" id="UP000251960">
    <property type="component" value="Chromosome 9"/>
</dbReference>
<gene>
    <name evidence="1" type="ORF">Zm00014a_041904</name>
</gene>
<accession>A0A3L6DBD7</accession>
<sequence>GAAAAAASGDTSLVSILRRSIRLAASASSSRRRCRCASQWQWSCRAWTHRQPKQAPQL</sequence>
<evidence type="ECO:0000313" key="2">
    <source>
        <dbReference type="Proteomes" id="UP000251960"/>
    </source>
</evidence>
<comment type="caution">
    <text evidence="1">The sequence shown here is derived from an EMBL/GenBank/DDBJ whole genome shotgun (WGS) entry which is preliminary data.</text>
</comment>
<proteinExistence type="predicted"/>
<evidence type="ECO:0000313" key="1">
    <source>
        <dbReference type="EMBL" id="PWZ05387.1"/>
    </source>
</evidence>
<protein>
    <submittedName>
        <fullName evidence="1">Uncharacterized protein</fullName>
    </submittedName>
</protein>
<reference evidence="1 2" key="1">
    <citation type="journal article" date="2018" name="Nat. Genet.">
        <title>Extensive intraspecific gene order and gene structural variations between Mo17 and other maize genomes.</title>
        <authorList>
            <person name="Sun S."/>
            <person name="Zhou Y."/>
            <person name="Chen J."/>
            <person name="Shi J."/>
            <person name="Zhao H."/>
            <person name="Zhao H."/>
            <person name="Song W."/>
            <person name="Zhang M."/>
            <person name="Cui Y."/>
            <person name="Dong X."/>
            <person name="Liu H."/>
            <person name="Ma X."/>
            <person name="Jiao Y."/>
            <person name="Wang B."/>
            <person name="Wei X."/>
            <person name="Stein J.C."/>
            <person name="Glaubitz J.C."/>
            <person name="Lu F."/>
            <person name="Yu G."/>
            <person name="Liang C."/>
            <person name="Fengler K."/>
            <person name="Li B."/>
            <person name="Rafalski A."/>
            <person name="Schnable P.S."/>
            <person name="Ware D.H."/>
            <person name="Buckler E.S."/>
            <person name="Lai J."/>
        </authorList>
    </citation>
    <scope>NUCLEOTIDE SEQUENCE [LARGE SCALE GENOMIC DNA]</scope>
    <source>
        <strain evidence="2">cv. Missouri 17</strain>
        <tissue evidence="1">Seedling</tissue>
    </source>
</reference>
<feature type="non-terminal residue" evidence="1">
    <location>
        <position position="1"/>
    </location>
</feature>
<organism evidence="1 2">
    <name type="scientific">Zea mays</name>
    <name type="common">Maize</name>
    <dbReference type="NCBI Taxonomy" id="4577"/>
    <lineage>
        <taxon>Eukaryota</taxon>
        <taxon>Viridiplantae</taxon>
        <taxon>Streptophyta</taxon>
        <taxon>Embryophyta</taxon>
        <taxon>Tracheophyta</taxon>
        <taxon>Spermatophyta</taxon>
        <taxon>Magnoliopsida</taxon>
        <taxon>Liliopsida</taxon>
        <taxon>Poales</taxon>
        <taxon>Poaceae</taxon>
        <taxon>PACMAD clade</taxon>
        <taxon>Panicoideae</taxon>
        <taxon>Andropogonodae</taxon>
        <taxon>Andropogoneae</taxon>
        <taxon>Tripsacinae</taxon>
        <taxon>Zea</taxon>
    </lineage>
</organism>
<name>A0A3L6DBD7_MAIZE</name>
<dbReference type="AlphaFoldDB" id="A0A3L6DBD7"/>